<name>A0A840QHU5_9PSEU</name>
<dbReference type="EMBL" id="JACHIW010000001">
    <property type="protein sequence ID" value="MBB5156873.1"/>
    <property type="molecule type" value="Genomic_DNA"/>
</dbReference>
<evidence type="ECO:0000313" key="2">
    <source>
        <dbReference type="Proteomes" id="UP000584374"/>
    </source>
</evidence>
<proteinExistence type="predicted"/>
<protein>
    <submittedName>
        <fullName evidence="1">Uncharacterized protein</fullName>
    </submittedName>
</protein>
<organism evidence="1 2">
    <name type="scientific">Saccharopolyspora phatthalungensis</name>
    <dbReference type="NCBI Taxonomy" id="664693"/>
    <lineage>
        <taxon>Bacteria</taxon>
        <taxon>Bacillati</taxon>
        <taxon>Actinomycetota</taxon>
        <taxon>Actinomycetes</taxon>
        <taxon>Pseudonocardiales</taxon>
        <taxon>Pseudonocardiaceae</taxon>
        <taxon>Saccharopolyspora</taxon>
    </lineage>
</organism>
<evidence type="ECO:0000313" key="1">
    <source>
        <dbReference type="EMBL" id="MBB5156873.1"/>
    </source>
</evidence>
<accession>A0A840QHU5</accession>
<reference evidence="1 2" key="1">
    <citation type="submission" date="2020-08" db="EMBL/GenBank/DDBJ databases">
        <title>Sequencing the genomes of 1000 actinobacteria strains.</title>
        <authorList>
            <person name="Klenk H.-P."/>
        </authorList>
    </citation>
    <scope>NUCLEOTIDE SEQUENCE [LARGE SCALE GENOMIC DNA]</scope>
    <source>
        <strain evidence="1 2">DSM 45584</strain>
    </source>
</reference>
<dbReference type="Proteomes" id="UP000584374">
    <property type="component" value="Unassembled WGS sequence"/>
</dbReference>
<gene>
    <name evidence="1" type="ORF">BJ970_004407</name>
</gene>
<keyword evidence="2" id="KW-1185">Reference proteome</keyword>
<dbReference type="AlphaFoldDB" id="A0A840QHU5"/>
<sequence>MRARRGLGLFHLAQFPASTRFFPIDDIDLCVLFSAYNYDSTKPGRAKDPLSPDAFQVAIWHEDLMNLQEQGLISGITPVSELEYEIRRRAEWGWPKAQFSNKRDDGAFEKVVLPPLPTAPTEEDFWEGNPYRFPAFDDETGSEGAITIILLAGRWSPNSSPCILTFQTAWLT</sequence>
<comment type="caution">
    <text evidence="1">The sequence shown here is derived from an EMBL/GenBank/DDBJ whole genome shotgun (WGS) entry which is preliminary data.</text>
</comment>
<dbReference type="RefSeq" id="WP_184727925.1">
    <property type="nucleotide sequence ID" value="NZ_JACHIW010000001.1"/>
</dbReference>